<protein>
    <recommendedName>
        <fullName evidence="5">Helicase C-terminal domain-containing protein</fullName>
    </recommendedName>
</protein>
<evidence type="ECO:0000256" key="1">
    <source>
        <dbReference type="ARBA" id="ARBA00022741"/>
    </source>
</evidence>
<dbReference type="PROSITE" id="PS51194">
    <property type="entry name" value="HELICASE_CTER"/>
    <property type="match status" value="1"/>
</dbReference>
<dbReference type="InterPro" id="IPR038718">
    <property type="entry name" value="SNF2-like_sf"/>
</dbReference>
<dbReference type="InterPro" id="IPR001650">
    <property type="entry name" value="Helicase_C-like"/>
</dbReference>
<dbReference type="GO" id="GO:0008094">
    <property type="term" value="F:ATP-dependent activity, acting on DNA"/>
    <property type="evidence" value="ECO:0007669"/>
    <property type="project" value="TreeGrafter"/>
</dbReference>
<dbReference type="Gene3D" id="3.40.50.10810">
    <property type="entry name" value="Tandem AAA-ATPase domain"/>
    <property type="match status" value="1"/>
</dbReference>
<dbReference type="AlphaFoldDB" id="A0AAJ5YYK1"/>
<sequence length="1107" mass="124594">MEELAEGSAIPLGIALLRVDTGSDIEPVTGGERFFLDVERIEKLASSSQDGPLWTHIAALRHHKAAFVEMERDVWNLWGAEMYQGYVRVRLYARRSLPSTPRKTGTKASANRPLWAADWEAILPRICSNSSDWHALSRENDCLNPTASMLWNPDLANWPLTELYQNLPSPPPCPSCADDLPLRCTLFSYQRNSLAKLLQREMNPISYCDPYFLERVSPVAFHGESRYAMDPVTYEFFPRSSMSTYPDLLGGVLCDEMGVGKTIICLALILETLAQVSRPAEEPMASATTSELALTFPDPEYRGKDPAEALAIDRVVTAAFGAPSPGERISRIRKSTCEPQVFHESHASSRLRVSLTQITAHRIRTTIGVPPLETLPPQLRTLLGTISAPFIHLWPPPPARLSRISQGRTPTRVYLTAATLVLVPQTLLVQWVEEIDKHILPGVLRVFCVSDMHTPLPDALTLSQSYDIVLMSHARFGKEAGDDRQGMRSDLDTSPIMQVYWKRVMIDEGNILAGDSLIVRLCSYLRVERRWIVTGTPTEALVGSSLRAAGRTASAPNVASSSWTAAERKSLDRLKLLLVRFLRLAPFAGATAALASAARASGLPSGKERDWNQLMGTSRESRTNQTAKYRLYDILSRVMVRNRVEDVEKECPLPPLHHRAIHLTPSTLERKTYNVLQALIVLNAALSQESDKDYFFHASNRKALASVMENLSLACFHFAGKGFEEQTRNARELIESQLDSLPSRYQESIQQAVFHLDEALNDPSWHAHIASSDVMYYVNDADPDIVRAWAGPHAMFFTADDLVQLRRAIASLQRNTQMDSEELREEVITKGALYHRRKHGKAAEYRPASNKPLPSSASEISTASSSHPRARNAVDSRGRTRGFWEDLIELPEDMNNAMIVKSSSTKLNAIMQEIFQSAVDEKILLFSMQENVLFEIAAALDVAQVPYLCYVAGMPQKIRNEYASTFTHQSTYRCLLMSTSVGGRGLDLHCASRVIFTEPVWQMDLESQAVKRAWRMGQTREVVVSTYVMRETFEEQILQRKNQRMHATSLEQEDNVRTITDDPGMRLFVAHPKFVPSLPCKEEYWHLWLFQTQRPWLVPSRKRVKLS</sequence>
<keyword evidence="3" id="KW-0067">ATP-binding</keyword>
<keyword evidence="2" id="KW-0378">Hydrolase</keyword>
<evidence type="ECO:0000256" key="3">
    <source>
        <dbReference type="ARBA" id="ARBA00022840"/>
    </source>
</evidence>
<gene>
    <name evidence="6" type="ORF">MYAM1_001592</name>
</gene>
<dbReference type="EMBL" id="CP119944">
    <property type="protein sequence ID" value="WFC98859.1"/>
    <property type="molecule type" value="Genomic_DNA"/>
</dbReference>
<dbReference type="Pfam" id="PF00271">
    <property type="entry name" value="Helicase_C"/>
    <property type="match status" value="1"/>
</dbReference>
<dbReference type="InterPro" id="IPR000330">
    <property type="entry name" value="SNF2_N"/>
</dbReference>
<dbReference type="Gene3D" id="3.40.50.300">
    <property type="entry name" value="P-loop containing nucleotide triphosphate hydrolases"/>
    <property type="match status" value="1"/>
</dbReference>
<keyword evidence="1" id="KW-0547">Nucleotide-binding</keyword>
<feature type="region of interest" description="Disordered" evidence="4">
    <location>
        <begin position="838"/>
        <end position="877"/>
    </location>
</feature>
<dbReference type="SMART" id="SM00490">
    <property type="entry name" value="HELICc"/>
    <property type="match status" value="1"/>
</dbReference>
<dbReference type="Proteomes" id="UP001219567">
    <property type="component" value="Chromosome 2"/>
</dbReference>
<dbReference type="CDD" id="cd18793">
    <property type="entry name" value="SF2_C_SNF"/>
    <property type="match status" value="1"/>
</dbReference>
<dbReference type="InterPro" id="IPR027417">
    <property type="entry name" value="P-loop_NTPase"/>
</dbReference>
<dbReference type="GO" id="GO:0005524">
    <property type="term" value="F:ATP binding"/>
    <property type="evidence" value="ECO:0007669"/>
    <property type="project" value="UniProtKB-KW"/>
</dbReference>
<feature type="domain" description="Helicase C-terminal" evidence="5">
    <location>
        <begin position="906"/>
        <end position="1064"/>
    </location>
</feature>
<evidence type="ECO:0000259" key="5">
    <source>
        <dbReference type="PROSITE" id="PS51194"/>
    </source>
</evidence>
<evidence type="ECO:0000256" key="2">
    <source>
        <dbReference type="ARBA" id="ARBA00022801"/>
    </source>
</evidence>
<dbReference type="GO" id="GO:0016787">
    <property type="term" value="F:hydrolase activity"/>
    <property type="evidence" value="ECO:0007669"/>
    <property type="project" value="UniProtKB-KW"/>
</dbReference>
<dbReference type="SMART" id="SM00487">
    <property type="entry name" value="DEXDc"/>
    <property type="match status" value="1"/>
</dbReference>
<evidence type="ECO:0000313" key="6">
    <source>
        <dbReference type="EMBL" id="WFC98859.1"/>
    </source>
</evidence>
<dbReference type="PANTHER" id="PTHR45626">
    <property type="entry name" value="TRANSCRIPTION TERMINATION FACTOR 2-RELATED"/>
    <property type="match status" value="1"/>
</dbReference>
<accession>A0AAJ5YYK1</accession>
<dbReference type="InterPro" id="IPR050628">
    <property type="entry name" value="SNF2_RAD54_helicase_TF"/>
</dbReference>
<feature type="compositionally biased region" description="Low complexity" evidence="4">
    <location>
        <begin position="855"/>
        <end position="866"/>
    </location>
</feature>
<name>A0AAJ5YYK1_9BASI</name>
<evidence type="ECO:0000313" key="7">
    <source>
        <dbReference type="Proteomes" id="UP001219567"/>
    </source>
</evidence>
<dbReference type="Pfam" id="PF00176">
    <property type="entry name" value="SNF2-rel_dom"/>
    <property type="match status" value="1"/>
</dbReference>
<keyword evidence="7" id="KW-1185">Reference proteome</keyword>
<evidence type="ECO:0000256" key="4">
    <source>
        <dbReference type="SAM" id="MobiDB-lite"/>
    </source>
</evidence>
<dbReference type="SUPFAM" id="SSF52540">
    <property type="entry name" value="P-loop containing nucleoside triphosphate hydrolases"/>
    <property type="match status" value="2"/>
</dbReference>
<dbReference type="PANTHER" id="PTHR45626:SF51">
    <property type="entry name" value="SNF2-RELATED DOMAIN-CONTAINING PROTEIN"/>
    <property type="match status" value="1"/>
</dbReference>
<reference evidence="6 7" key="1">
    <citation type="submission" date="2023-03" db="EMBL/GenBank/DDBJ databases">
        <title>Mating type loci evolution in Malassezia.</title>
        <authorList>
            <person name="Coelho M.A."/>
        </authorList>
    </citation>
    <scope>NUCLEOTIDE SEQUENCE [LARGE SCALE GENOMIC DNA]</scope>
    <source>
        <strain evidence="6 7">CBS 9725</strain>
    </source>
</reference>
<organism evidence="6 7">
    <name type="scientific">Malassezia yamatoensis</name>
    <dbReference type="NCBI Taxonomy" id="253288"/>
    <lineage>
        <taxon>Eukaryota</taxon>
        <taxon>Fungi</taxon>
        <taxon>Dikarya</taxon>
        <taxon>Basidiomycota</taxon>
        <taxon>Ustilaginomycotina</taxon>
        <taxon>Malasseziomycetes</taxon>
        <taxon>Malasseziales</taxon>
        <taxon>Malasseziaceae</taxon>
        <taxon>Malassezia</taxon>
    </lineage>
</organism>
<dbReference type="GO" id="GO:0006281">
    <property type="term" value="P:DNA repair"/>
    <property type="evidence" value="ECO:0007669"/>
    <property type="project" value="TreeGrafter"/>
</dbReference>
<dbReference type="InterPro" id="IPR049730">
    <property type="entry name" value="SNF2/RAD54-like_C"/>
</dbReference>
<proteinExistence type="predicted"/>
<dbReference type="InterPro" id="IPR014001">
    <property type="entry name" value="Helicase_ATP-bd"/>
</dbReference>
<dbReference type="GO" id="GO:0005634">
    <property type="term" value="C:nucleus"/>
    <property type="evidence" value="ECO:0007669"/>
    <property type="project" value="TreeGrafter"/>
</dbReference>